<dbReference type="AlphaFoldDB" id="A0A9D4FUY7"/>
<reference evidence="1" key="2">
    <citation type="submission" date="2020-11" db="EMBL/GenBank/DDBJ databases">
        <authorList>
            <person name="McCartney M.A."/>
            <person name="Auch B."/>
            <person name="Kono T."/>
            <person name="Mallez S."/>
            <person name="Becker A."/>
            <person name="Gohl D.M."/>
            <person name="Silverstein K.A.T."/>
            <person name="Koren S."/>
            <person name="Bechman K.B."/>
            <person name="Herman A."/>
            <person name="Abrahante J.E."/>
            <person name="Garbe J."/>
        </authorList>
    </citation>
    <scope>NUCLEOTIDE SEQUENCE</scope>
    <source>
        <strain evidence="1">Duluth1</strain>
        <tissue evidence="1">Whole animal</tissue>
    </source>
</reference>
<dbReference type="Proteomes" id="UP000828390">
    <property type="component" value="Unassembled WGS sequence"/>
</dbReference>
<proteinExistence type="predicted"/>
<organism evidence="1 2">
    <name type="scientific">Dreissena polymorpha</name>
    <name type="common">Zebra mussel</name>
    <name type="synonym">Mytilus polymorpha</name>
    <dbReference type="NCBI Taxonomy" id="45954"/>
    <lineage>
        <taxon>Eukaryota</taxon>
        <taxon>Metazoa</taxon>
        <taxon>Spiralia</taxon>
        <taxon>Lophotrochozoa</taxon>
        <taxon>Mollusca</taxon>
        <taxon>Bivalvia</taxon>
        <taxon>Autobranchia</taxon>
        <taxon>Heteroconchia</taxon>
        <taxon>Euheterodonta</taxon>
        <taxon>Imparidentia</taxon>
        <taxon>Neoheterodontei</taxon>
        <taxon>Myida</taxon>
        <taxon>Dreissenoidea</taxon>
        <taxon>Dreissenidae</taxon>
        <taxon>Dreissena</taxon>
    </lineage>
</organism>
<accession>A0A9D4FUY7</accession>
<comment type="caution">
    <text evidence="1">The sequence shown here is derived from an EMBL/GenBank/DDBJ whole genome shotgun (WGS) entry which is preliminary data.</text>
</comment>
<reference evidence="1" key="1">
    <citation type="journal article" date="2019" name="bioRxiv">
        <title>The Genome of the Zebra Mussel, Dreissena polymorpha: A Resource for Invasive Species Research.</title>
        <authorList>
            <person name="McCartney M.A."/>
            <person name="Auch B."/>
            <person name="Kono T."/>
            <person name="Mallez S."/>
            <person name="Zhang Y."/>
            <person name="Obille A."/>
            <person name="Becker A."/>
            <person name="Abrahante J.E."/>
            <person name="Garbe J."/>
            <person name="Badalamenti J.P."/>
            <person name="Herman A."/>
            <person name="Mangelson H."/>
            <person name="Liachko I."/>
            <person name="Sullivan S."/>
            <person name="Sone E.D."/>
            <person name="Koren S."/>
            <person name="Silverstein K.A.T."/>
            <person name="Beckman K.B."/>
            <person name="Gohl D.M."/>
        </authorList>
    </citation>
    <scope>NUCLEOTIDE SEQUENCE</scope>
    <source>
        <strain evidence="1">Duluth1</strain>
        <tissue evidence="1">Whole animal</tissue>
    </source>
</reference>
<protein>
    <submittedName>
        <fullName evidence="1">Uncharacterized protein</fullName>
    </submittedName>
</protein>
<evidence type="ECO:0000313" key="1">
    <source>
        <dbReference type="EMBL" id="KAH3803683.1"/>
    </source>
</evidence>
<keyword evidence="2" id="KW-1185">Reference proteome</keyword>
<gene>
    <name evidence="1" type="ORF">DPMN_131949</name>
</gene>
<evidence type="ECO:0000313" key="2">
    <source>
        <dbReference type="Proteomes" id="UP000828390"/>
    </source>
</evidence>
<name>A0A9D4FUY7_DREPO</name>
<sequence>MQVHLGPLVHVLTDTTANELHRELGLPNFVETHLWVYDDRNCQRLGLECVFYNRVKK</sequence>
<dbReference type="EMBL" id="JAIWYP010000006">
    <property type="protein sequence ID" value="KAH3803683.1"/>
    <property type="molecule type" value="Genomic_DNA"/>
</dbReference>